<dbReference type="GO" id="GO:0000719">
    <property type="term" value="P:photoreactive repair"/>
    <property type="evidence" value="ECO:0007669"/>
    <property type="project" value="UniProtKB-ARBA"/>
</dbReference>
<keyword evidence="12" id="KW-0456">Lyase</keyword>
<dbReference type="FunFam" id="1.10.579.10:FF:000003">
    <property type="entry name" value="Deoxyribodipyrimidine photo-lyase"/>
    <property type="match status" value="1"/>
</dbReference>
<dbReference type="GO" id="GO:0003904">
    <property type="term" value="F:deoxyribodipyrimidine photo-lyase activity"/>
    <property type="evidence" value="ECO:0007669"/>
    <property type="project" value="UniProtKB-EC"/>
</dbReference>
<dbReference type="OrthoDB" id="9772484at2"/>
<dbReference type="InterPro" id="IPR014729">
    <property type="entry name" value="Rossmann-like_a/b/a_fold"/>
</dbReference>
<dbReference type="Gene3D" id="3.40.50.620">
    <property type="entry name" value="HUPs"/>
    <property type="match status" value="1"/>
</dbReference>
<dbReference type="KEGG" id="fer:FNB15_17910"/>
<evidence type="ECO:0000256" key="8">
    <source>
        <dbReference type="PIRSR" id="PIRSR602081-1"/>
    </source>
</evidence>
<dbReference type="InterPro" id="IPR036134">
    <property type="entry name" value="Crypto/Photolyase_FAD-like_sf"/>
</dbReference>
<dbReference type="Gene3D" id="1.25.40.80">
    <property type="match status" value="1"/>
</dbReference>
<comment type="cofactor">
    <cofactor evidence="1">
        <name>(6R)-5,10-methylene-5,6,7,8-tetrahydrofolate</name>
        <dbReference type="ChEBI" id="CHEBI:15636"/>
    </cofactor>
</comment>
<feature type="domain" description="Photolyase/cryptochrome alpha/beta" evidence="11">
    <location>
        <begin position="10"/>
        <end position="139"/>
    </location>
</feature>
<dbReference type="GO" id="GO:0003677">
    <property type="term" value="F:DNA binding"/>
    <property type="evidence" value="ECO:0007669"/>
    <property type="project" value="TreeGrafter"/>
</dbReference>
<dbReference type="PROSITE" id="PS00394">
    <property type="entry name" value="DNA_PHOTOLYASES_1_1"/>
    <property type="match status" value="1"/>
</dbReference>
<dbReference type="SUPFAM" id="SSF52425">
    <property type="entry name" value="Cryptochrome/photolyase, N-terminal domain"/>
    <property type="match status" value="1"/>
</dbReference>
<keyword evidence="4 8" id="KW-0285">Flavoprotein</keyword>
<dbReference type="EC" id="4.1.99.3" evidence="2"/>
<dbReference type="SUPFAM" id="SSF48173">
    <property type="entry name" value="Cryptochrome/photolyase FAD-binding domain"/>
    <property type="match status" value="1"/>
</dbReference>
<feature type="binding site" evidence="8">
    <location>
        <begin position="244"/>
        <end position="248"/>
    </location>
    <ligand>
        <name>FAD</name>
        <dbReference type="ChEBI" id="CHEBI:57692"/>
    </ligand>
</feature>
<evidence type="ECO:0000313" key="13">
    <source>
        <dbReference type="Proteomes" id="UP000317496"/>
    </source>
</evidence>
<accession>A0A516H5F5</accession>
<dbReference type="PROSITE" id="PS00691">
    <property type="entry name" value="DNA_PHOTOLYASES_1_2"/>
    <property type="match status" value="1"/>
</dbReference>
<sequence length="495" mass="54864">MTSPVSASSSPLIVWFRQDLRLNDNPALAAAAASGRPVIALYILETATGDWALGSAARWWLHHSLAKLTAALRKQYGLQLVLRRGNPATLLPALLRETDAGAVYWSRVYEPAGISRDTTIKAALQTSSIEVETHNAALLFEPWTVKTQAGGWFKVFTPFWRACLAQPSPAPQRAPKTLTPYTGALDSDALDSWGLLPTRPDWAGGLRDSWTPGEAGATERLQAFIDKDLYRYADGRDRPDLNCTSRLSPHLHFGEISPRQVWHAVQMAADQGGAGIAQNAAKFLSEIGWREFCHHLLFHFPTLPQQNFRSDFDAFPWNPNADHVKAWQAGSTGYPIVDAGMRQLWHTGWMHNRVRMIAASFLIKHLLQDWRVGEAWFWDTLVDANLANNAGGWQWVAGSGADAAPYFRIFNPIMQGEKFDPEGDYVRRWVPELAQLPNKYIHKPWAAPDGVLKQAGLVLGRDYPLPVVDHDTARKAALAAFAALRNDAGQAVGDV</sequence>
<dbReference type="InterPro" id="IPR036155">
    <property type="entry name" value="Crypto/Photolyase_N_sf"/>
</dbReference>
<dbReference type="PROSITE" id="PS51645">
    <property type="entry name" value="PHR_CRY_ALPHA_BETA"/>
    <property type="match status" value="1"/>
</dbReference>
<dbReference type="Pfam" id="PF03441">
    <property type="entry name" value="FAD_binding_7"/>
    <property type="match status" value="1"/>
</dbReference>
<evidence type="ECO:0000256" key="2">
    <source>
        <dbReference type="ARBA" id="ARBA00013149"/>
    </source>
</evidence>
<gene>
    <name evidence="12" type="ORF">FNB15_17910</name>
</gene>
<dbReference type="GO" id="GO:0009416">
    <property type="term" value="P:response to light stimulus"/>
    <property type="evidence" value="ECO:0007669"/>
    <property type="project" value="TreeGrafter"/>
</dbReference>
<evidence type="ECO:0000256" key="1">
    <source>
        <dbReference type="ARBA" id="ARBA00001932"/>
    </source>
</evidence>
<dbReference type="Gene3D" id="1.10.579.10">
    <property type="entry name" value="DNA Cyclobutane Dipyrimidine Photolyase, subunit A, domain 3"/>
    <property type="match status" value="1"/>
</dbReference>
<comment type="cofactor">
    <cofactor evidence="8">
        <name>FAD</name>
        <dbReference type="ChEBI" id="CHEBI:57692"/>
    </cofactor>
    <text evidence="8">Binds 1 FAD per subunit.</text>
</comment>
<dbReference type="GO" id="GO:0071949">
    <property type="term" value="F:FAD binding"/>
    <property type="evidence" value="ECO:0007669"/>
    <property type="project" value="TreeGrafter"/>
</dbReference>
<comment type="similarity">
    <text evidence="10">Belongs to the DNA photolyase family.</text>
</comment>
<keyword evidence="13" id="KW-1185">Reference proteome</keyword>
<evidence type="ECO:0000256" key="3">
    <source>
        <dbReference type="ARBA" id="ARBA00014046"/>
    </source>
</evidence>
<dbReference type="Pfam" id="PF00875">
    <property type="entry name" value="DNA_photolyase"/>
    <property type="match status" value="1"/>
</dbReference>
<name>A0A516H5F5_9PROT</name>
<comment type="catalytic activity">
    <reaction evidence="7">
        <text>cyclobutadipyrimidine (in DNA) = 2 pyrimidine residues (in DNA).</text>
        <dbReference type="EC" id="4.1.99.3"/>
    </reaction>
</comment>
<dbReference type="PANTHER" id="PTHR11455:SF9">
    <property type="entry name" value="CRYPTOCHROME CIRCADIAN CLOCK 5 ISOFORM X1"/>
    <property type="match status" value="1"/>
</dbReference>
<evidence type="ECO:0000313" key="12">
    <source>
        <dbReference type="EMBL" id="QDO99029.1"/>
    </source>
</evidence>
<protein>
    <recommendedName>
        <fullName evidence="3">Deoxyribodipyrimidine photo-lyase</fullName>
        <ecNumber evidence="2">4.1.99.3</ecNumber>
    </recommendedName>
</protein>
<evidence type="ECO:0000256" key="9">
    <source>
        <dbReference type="PIRSR" id="PIRSR602081-2"/>
    </source>
</evidence>
<feature type="site" description="Electron transfer via tryptophanyl radical" evidence="9">
    <location>
        <position position="393"/>
    </location>
</feature>
<dbReference type="EMBL" id="CP041636">
    <property type="protein sequence ID" value="QDO99029.1"/>
    <property type="molecule type" value="Genomic_DNA"/>
</dbReference>
<dbReference type="InterPro" id="IPR005101">
    <property type="entry name" value="Cryptochr/Photolyase_FAD-bd"/>
</dbReference>
<dbReference type="InterPro" id="IPR018394">
    <property type="entry name" value="DNA_photolyase_1_CS_C"/>
</dbReference>
<dbReference type="AlphaFoldDB" id="A0A516H5F5"/>
<reference evidence="12 13" key="1">
    <citation type="submission" date="2019-07" db="EMBL/GenBank/DDBJ databases">
        <title>Genome sequencing for Ferrovibrio sp. K5.</title>
        <authorList>
            <person name="Park S.-J."/>
        </authorList>
    </citation>
    <scope>NUCLEOTIDE SEQUENCE [LARGE SCALE GENOMIC DNA]</scope>
    <source>
        <strain evidence="12 13">K5</strain>
    </source>
</reference>
<feature type="binding site" evidence="8">
    <location>
        <position position="232"/>
    </location>
    <ligand>
        <name>FAD</name>
        <dbReference type="ChEBI" id="CHEBI:57692"/>
    </ligand>
</feature>
<keyword evidence="5 8" id="KW-0274">FAD</keyword>
<proteinExistence type="inferred from homology"/>
<dbReference type="InterPro" id="IPR006050">
    <property type="entry name" value="DNA_photolyase_N"/>
</dbReference>
<dbReference type="PRINTS" id="PR00147">
    <property type="entry name" value="DNAPHOTLYASE"/>
</dbReference>
<feature type="site" description="Electron transfer via tryptophanyl radical" evidence="9">
    <location>
        <position position="370"/>
    </location>
</feature>
<keyword evidence="6 10" id="KW-0157">Chromophore</keyword>
<feature type="binding site" evidence="8">
    <location>
        <position position="283"/>
    </location>
    <ligand>
        <name>FAD</name>
        <dbReference type="ChEBI" id="CHEBI:57692"/>
    </ligand>
</feature>
<feature type="site" description="Electron transfer via tryptophanyl radical" evidence="9">
    <location>
        <position position="317"/>
    </location>
</feature>
<dbReference type="InterPro" id="IPR002081">
    <property type="entry name" value="Cryptochrome/DNA_photolyase_1"/>
</dbReference>
<dbReference type="Proteomes" id="UP000317496">
    <property type="component" value="Chromosome"/>
</dbReference>
<evidence type="ECO:0000256" key="4">
    <source>
        <dbReference type="ARBA" id="ARBA00022630"/>
    </source>
</evidence>
<dbReference type="PANTHER" id="PTHR11455">
    <property type="entry name" value="CRYPTOCHROME"/>
    <property type="match status" value="1"/>
</dbReference>
<evidence type="ECO:0000256" key="6">
    <source>
        <dbReference type="ARBA" id="ARBA00022991"/>
    </source>
</evidence>
<evidence type="ECO:0000256" key="10">
    <source>
        <dbReference type="RuleBase" id="RU004182"/>
    </source>
</evidence>
<dbReference type="RefSeq" id="WP_144258025.1">
    <property type="nucleotide sequence ID" value="NZ_CP041636.1"/>
</dbReference>
<evidence type="ECO:0000256" key="7">
    <source>
        <dbReference type="ARBA" id="ARBA00033999"/>
    </source>
</evidence>
<organism evidence="12 13">
    <name type="scientific">Ferrovibrio terrae</name>
    <dbReference type="NCBI Taxonomy" id="2594003"/>
    <lineage>
        <taxon>Bacteria</taxon>
        <taxon>Pseudomonadati</taxon>
        <taxon>Pseudomonadota</taxon>
        <taxon>Alphaproteobacteria</taxon>
        <taxon>Rhodospirillales</taxon>
        <taxon>Rhodospirillaceae</taxon>
        <taxon>Ferrovibrio</taxon>
    </lineage>
</organism>
<evidence type="ECO:0000256" key="5">
    <source>
        <dbReference type="ARBA" id="ARBA00022827"/>
    </source>
</evidence>
<evidence type="ECO:0000259" key="11">
    <source>
        <dbReference type="PROSITE" id="PS51645"/>
    </source>
</evidence>